<dbReference type="EMBL" id="WTUW01000002">
    <property type="protein sequence ID" value="MZR30690.1"/>
    <property type="molecule type" value="Genomic_DNA"/>
</dbReference>
<gene>
    <name evidence="8" type="ORF">GQE98_08585</name>
</gene>
<dbReference type="SUPFAM" id="SSF51905">
    <property type="entry name" value="FAD/NAD(P)-binding domain"/>
    <property type="match status" value="2"/>
</dbReference>
<dbReference type="Proteomes" id="UP000476030">
    <property type="component" value="Unassembled WGS sequence"/>
</dbReference>
<comment type="similarity">
    <text evidence="2">Belongs to the FAD-binding monooxygenase family.</text>
</comment>
<evidence type="ECO:0000256" key="3">
    <source>
        <dbReference type="ARBA" id="ARBA00022630"/>
    </source>
</evidence>
<evidence type="ECO:0000256" key="1">
    <source>
        <dbReference type="ARBA" id="ARBA00001974"/>
    </source>
</evidence>
<name>A0A6L8W8G0_9PROT</name>
<keyword evidence="4" id="KW-0274">FAD</keyword>
<evidence type="ECO:0000256" key="5">
    <source>
        <dbReference type="ARBA" id="ARBA00022857"/>
    </source>
</evidence>
<evidence type="ECO:0000256" key="7">
    <source>
        <dbReference type="ARBA" id="ARBA00023033"/>
    </source>
</evidence>
<keyword evidence="7 8" id="KW-0503">Monooxygenase</keyword>
<keyword evidence="3" id="KW-0285">Flavoprotein</keyword>
<organism evidence="8 9">
    <name type="scientific">Sneathiella litorea</name>
    <dbReference type="NCBI Taxonomy" id="2606216"/>
    <lineage>
        <taxon>Bacteria</taxon>
        <taxon>Pseudomonadati</taxon>
        <taxon>Pseudomonadota</taxon>
        <taxon>Alphaproteobacteria</taxon>
        <taxon>Sneathiellales</taxon>
        <taxon>Sneathiellaceae</taxon>
        <taxon>Sneathiella</taxon>
    </lineage>
</organism>
<keyword evidence="5" id="KW-0521">NADP</keyword>
<keyword evidence="9" id="KW-1185">Reference proteome</keyword>
<dbReference type="RefSeq" id="WP_246157251.1">
    <property type="nucleotide sequence ID" value="NZ_WTUW01000002.1"/>
</dbReference>
<dbReference type="InterPro" id="IPR050775">
    <property type="entry name" value="FAD-binding_Monooxygenases"/>
</dbReference>
<dbReference type="InterPro" id="IPR020946">
    <property type="entry name" value="Flavin_mOase-like"/>
</dbReference>
<proteinExistence type="inferred from homology"/>
<comment type="caution">
    <text evidence="8">The sequence shown here is derived from an EMBL/GenBank/DDBJ whole genome shotgun (WGS) entry which is preliminary data.</text>
</comment>
<comment type="cofactor">
    <cofactor evidence="1">
        <name>FAD</name>
        <dbReference type="ChEBI" id="CHEBI:57692"/>
    </cofactor>
</comment>
<dbReference type="Gene3D" id="3.50.50.60">
    <property type="entry name" value="FAD/NAD(P)-binding domain"/>
    <property type="match status" value="2"/>
</dbReference>
<evidence type="ECO:0000256" key="2">
    <source>
        <dbReference type="ARBA" id="ARBA00010139"/>
    </source>
</evidence>
<evidence type="ECO:0000256" key="4">
    <source>
        <dbReference type="ARBA" id="ARBA00022827"/>
    </source>
</evidence>
<dbReference type="PANTHER" id="PTHR43098">
    <property type="entry name" value="L-ORNITHINE N(5)-MONOOXYGENASE-RELATED"/>
    <property type="match status" value="1"/>
</dbReference>
<dbReference type="PANTHER" id="PTHR43098:SF3">
    <property type="entry name" value="L-ORNITHINE N(5)-MONOOXYGENASE-RELATED"/>
    <property type="match status" value="1"/>
</dbReference>
<reference evidence="8 9" key="1">
    <citation type="submission" date="2019-12" db="EMBL/GenBank/DDBJ databases">
        <title>Snethiella sp. nov. sp. isolated from sea sand.</title>
        <authorList>
            <person name="Kim J."/>
            <person name="Jeong S.E."/>
            <person name="Jung H.S."/>
            <person name="Jeon C.O."/>
        </authorList>
    </citation>
    <scope>NUCLEOTIDE SEQUENCE [LARGE SCALE GENOMIC DNA]</scope>
    <source>
        <strain evidence="8 9">DP05</strain>
    </source>
</reference>
<protein>
    <submittedName>
        <fullName evidence="8">SidA/IucD/PvdA family monooxygenase</fullName>
    </submittedName>
</protein>
<keyword evidence="6" id="KW-0560">Oxidoreductase</keyword>
<evidence type="ECO:0000313" key="9">
    <source>
        <dbReference type="Proteomes" id="UP000476030"/>
    </source>
</evidence>
<dbReference type="GO" id="GO:0050661">
    <property type="term" value="F:NADP binding"/>
    <property type="evidence" value="ECO:0007669"/>
    <property type="project" value="InterPro"/>
</dbReference>
<dbReference type="PRINTS" id="PR00411">
    <property type="entry name" value="PNDRDTASEI"/>
</dbReference>
<accession>A0A6L8W8G0</accession>
<evidence type="ECO:0000256" key="6">
    <source>
        <dbReference type="ARBA" id="ARBA00023002"/>
    </source>
</evidence>
<dbReference type="InterPro" id="IPR036188">
    <property type="entry name" value="FAD/NAD-bd_sf"/>
</dbReference>
<evidence type="ECO:0000313" key="8">
    <source>
        <dbReference type="EMBL" id="MZR30690.1"/>
    </source>
</evidence>
<sequence>MEMKMSKPICVNEEYKDAVVVGAGFAGMYMLYQLGQLGMSAVGLEAGDGVGGVWYWNRYPGARCDIESMQYSYSFSRELEDEWDWSERFAGQQEILSYAQHVAERFGLIEKINFNARVTKAEFDETTSTWVVIVNGDRAIRAKFLLLATGSLSASSMPDIKGIDTFRGQSFHTGKWPHEPVSFEGKKVAIIGTGSSAIQCIPKIAQEAEELLVFQRTPNFSVPLHNRPLSESDYKYWRSNYQELRHQMRYARGGFVVDKGMPSALEVSPEERDREYTKRWNNGGLGFTAAFEDLLFSKEANNTAAEFLRRRIANIIQDKKIAEVLTPSGYPVGAKRICCDTSYFETFNKNNVRVIDVNKASIKEITERGISTSEEMHEVDSIIFATGYDALTGAITRIDIRGRGGQLLSDKWSAGPRTYLGLLTANFPNMFMITGPGSPSVLANMIMAIEQHVDWIHDCLAFMDSNGMDEIEPEVSAEEDWVNHVNELAQKSLYYNANSWYLGANVPGKTRVFMPYIGGLGNYRSICDEISEEGYRGFSFKSSSTTKVVEK</sequence>
<dbReference type="GO" id="GO:0004499">
    <property type="term" value="F:N,N-dimethylaniline monooxygenase activity"/>
    <property type="evidence" value="ECO:0007669"/>
    <property type="project" value="InterPro"/>
</dbReference>
<dbReference type="GO" id="GO:0050660">
    <property type="term" value="F:flavin adenine dinucleotide binding"/>
    <property type="evidence" value="ECO:0007669"/>
    <property type="project" value="InterPro"/>
</dbReference>
<dbReference type="Pfam" id="PF00743">
    <property type="entry name" value="FMO-like"/>
    <property type="match status" value="1"/>
</dbReference>
<dbReference type="AlphaFoldDB" id="A0A6L8W8G0"/>